<accession>A0A1G2NFK0</accession>
<dbReference type="PANTHER" id="PTHR37029:SF1">
    <property type="entry name" value="SSR1768 PROTEIN"/>
    <property type="match status" value="1"/>
</dbReference>
<evidence type="ECO:0000313" key="2">
    <source>
        <dbReference type="Proteomes" id="UP000177797"/>
    </source>
</evidence>
<proteinExistence type="predicted"/>
<dbReference type="Proteomes" id="UP000177797">
    <property type="component" value="Unassembled WGS sequence"/>
</dbReference>
<protein>
    <recommendedName>
        <fullName evidence="3">DUF2283 domain-containing protein</fullName>
    </recommendedName>
</protein>
<name>A0A1G2NFK0_9BACT</name>
<dbReference type="Pfam" id="PF10049">
    <property type="entry name" value="DUF2283"/>
    <property type="match status" value="1"/>
</dbReference>
<dbReference type="EMBL" id="MHSA01000005">
    <property type="protein sequence ID" value="OHA34870.1"/>
    <property type="molecule type" value="Genomic_DNA"/>
</dbReference>
<evidence type="ECO:0008006" key="3">
    <source>
        <dbReference type="Google" id="ProtNLM"/>
    </source>
</evidence>
<reference evidence="1 2" key="1">
    <citation type="journal article" date="2016" name="Nat. Commun.">
        <title>Thousands of microbial genomes shed light on interconnected biogeochemical processes in an aquifer system.</title>
        <authorList>
            <person name="Anantharaman K."/>
            <person name="Brown C.T."/>
            <person name="Hug L.A."/>
            <person name="Sharon I."/>
            <person name="Castelle C.J."/>
            <person name="Probst A.J."/>
            <person name="Thomas B.C."/>
            <person name="Singh A."/>
            <person name="Wilkins M.J."/>
            <person name="Karaoz U."/>
            <person name="Brodie E.L."/>
            <person name="Williams K.H."/>
            <person name="Hubbard S.S."/>
            <person name="Banfield J.F."/>
        </authorList>
    </citation>
    <scope>NUCLEOTIDE SEQUENCE [LARGE SCALE GENOMIC DNA]</scope>
</reference>
<dbReference type="AlphaFoldDB" id="A0A1G2NFK0"/>
<organism evidence="1 2">
    <name type="scientific">Candidatus Taylorbacteria bacterium RIFCSPLOWO2_01_FULL_48_100</name>
    <dbReference type="NCBI Taxonomy" id="1802322"/>
    <lineage>
        <taxon>Bacteria</taxon>
        <taxon>Candidatus Tayloriibacteriota</taxon>
    </lineage>
</organism>
<evidence type="ECO:0000313" key="1">
    <source>
        <dbReference type="EMBL" id="OHA34870.1"/>
    </source>
</evidence>
<gene>
    <name evidence="1" type="ORF">A2938_00480</name>
</gene>
<dbReference type="InterPro" id="IPR019270">
    <property type="entry name" value="DUF2283"/>
</dbReference>
<sequence>MKITYDKKADAMYMYFQKGKKVARTVELADLLIADLDKLGKVIGIEILCASRQFAHRVKNKKEKALRAFSTVNVPILAFA</sequence>
<comment type="caution">
    <text evidence="1">The sequence shown here is derived from an EMBL/GenBank/DDBJ whole genome shotgun (WGS) entry which is preliminary data.</text>
</comment>
<dbReference type="PANTHER" id="PTHR37029">
    <property type="entry name" value="SSR1768 PROTEIN"/>
    <property type="match status" value="1"/>
</dbReference>